<reference evidence="2 3" key="1">
    <citation type="journal article" date="2021" name="PeerJ">
        <title>Analysis of 44 Vibrio anguillarum genomes reveals high genetic diversity.</title>
        <authorList>
            <person name="Hansen M.J."/>
            <person name="Dalsgaard I."/>
        </authorList>
    </citation>
    <scope>NUCLEOTIDE SEQUENCE</scope>
    <source>
        <strain evidence="1 3">040915-1/1B</strain>
        <strain evidence="2">850617-1/1</strain>
    </source>
</reference>
<evidence type="ECO:0000313" key="4">
    <source>
        <dbReference type="Proteomes" id="UP000786185"/>
    </source>
</evidence>
<dbReference type="InterPro" id="IPR017162">
    <property type="entry name" value="UCP037266"/>
</dbReference>
<organism evidence="2 4">
    <name type="scientific">Vibrio anguillarum</name>
    <name type="common">Listonella anguillarum</name>
    <dbReference type="NCBI Taxonomy" id="55601"/>
    <lineage>
        <taxon>Bacteria</taxon>
        <taxon>Pseudomonadati</taxon>
        <taxon>Pseudomonadota</taxon>
        <taxon>Gammaproteobacteria</taxon>
        <taxon>Vibrionales</taxon>
        <taxon>Vibrionaceae</taxon>
        <taxon>Vibrio</taxon>
    </lineage>
</organism>
<evidence type="ECO:0000313" key="2">
    <source>
        <dbReference type="EMBL" id="MBF4437797.1"/>
    </source>
</evidence>
<dbReference type="InterPro" id="IPR036388">
    <property type="entry name" value="WH-like_DNA-bd_sf"/>
</dbReference>
<evidence type="ECO:0008006" key="5">
    <source>
        <dbReference type="Google" id="ProtNLM"/>
    </source>
</evidence>
<dbReference type="AlphaFoldDB" id="A0AAW4BI15"/>
<gene>
    <name evidence="1" type="ORF">EAY46_15160</name>
    <name evidence="2" type="ORF">ERJ77_25605</name>
</gene>
<comment type="caution">
    <text evidence="2">The sequence shown here is derived from an EMBL/GenBank/DDBJ whole genome shotgun (WGS) entry which is preliminary data.</text>
</comment>
<dbReference type="RefSeq" id="WP_194663868.1">
    <property type="nucleotide sequence ID" value="NZ_RDPI01000019.1"/>
</dbReference>
<accession>A0AAW4BI15</accession>
<dbReference type="Proteomes" id="UP000786185">
    <property type="component" value="Unassembled WGS sequence"/>
</dbReference>
<keyword evidence="3" id="KW-1185">Reference proteome</keyword>
<evidence type="ECO:0000313" key="1">
    <source>
        <dbReference type="EMBL" id="MBF4374406.1"/>
    </source>
</evidence>
<proteinExistence type="predicted"/>
<dbReference type="EMBL" id="SCLC01001348">
    <property type="protein sequence ID" value="MBF4437797.1"/>
    <property type="molecule type" value="Genomic_DNA"/>
</dbReference>
<dbReference type="Pfam" id="PF09904">
    <property type="entry name" value="HTH_43"/>
    <property type="match status" value="1"/>
</dbReference>
<dbReference type="EMBL" id="RDPI01000019">
    <property type="protein sequence ID" value="MBF4374406.1"/>
    <property type="molecule type" value="Genomic_DNA"/>
</dbReference>
<evidence type="ECO:0000313" key="3">
    <source>
        <dbReference type="Proteomes" id="UP000726136"/>
    </source>
</evidence>
<name>A0AAW4BI15_VIBAN</name>
<dbReference type="Gene3D" id="1.10.10.10">
    <property type="entry name" value="Winged helix-like DNA-binding domain superfamily/Winged helix DNA-binding domain"/>
    <property type="match status" value="1"/>
</dbReference>
<dbReference type="Proteomes" id="UP000726136">
    <property type="component" value="Unassembled WGS sequence"/>
</dbReference>
<protein>
    <recommendedName>
        <fullName evidence="5">Helix-turn-helix type 11 domain-containing protein</fullName>
    </recommendedName>
</protein>
<sequence length="96" mass="10895">MTRLLRTKVAYNRRLLLIYLIQKGVNTIPKLVAETGYPKRTIVQAIDTLSDHNVSIGRVGTNRTGYYIIDDFGELDFKLISLHIKTIRSISDSDVS</sequence>